<reference evidence="4 5" key="1">
    <citation type="submission" date="2016-05" db="EMBL/GenBank/DDBJ databases">
        <title>Nuclear genome of Blastocystis sp. subtype 1 NandII.</title>
        <authorList>
            <person name="Gentekaki E."/>
            <person name="Curtis B."/>
            <person name="Stairs C."/>
            <person name="Eme L."/>
            <person name="Herman E."/>
            <person name="Klimes V."/>
            <person name="Arias M.C."/>
            <person name="Elias M."/>
            <person name="Hilliou F."/>
            <person name="Klute M."/>
            <person name="Malik S.-B."/>
            <person name="Pightling A."/>
            <person name="Rachubinski R."/>
            <person name="Salas D."/>
            <person name="Schlacht A."/>
            <person name="Suga H."/>
            <person name="Archibald J."/>
            <person name="Ball S.G."/>
            <person name="Clark G."/>
            <person name="Dacks J."/>
            <person name="Van Der Giezen M."/>
            <person name="Tsaousis A."/>
            <person name="Roger A."/>
        </authorList>
    </citation>
    <scope>NUCLEOTIDE SEQUENCE [LARGE SCALE GENOMIC DNA]</scope>
    <source>
        <strain evidence="5">ATCC 50177 / NandII</strain>
    </source>
</reference>
<keyword evidence="5" id="KW-1185">Reference proteome</keyword>
<keyword evidence="2" id="KW-0479">Metal-binding</keyword>
<dbReference type="GO" id="GO:0046872">
    <property type="term" value="F:metal ion binding"/>
    <property type="evidence" value="ECO:0007669"/>
    <property type="project" value="UniProtKB-KW"/>
</dbReference>
<sequence length="421" mass="48744">MYMSSALHFAIDGNDSFLRRGGFIIADEGFACREHILRPYNKRTDDLERILFNYVFKSTRLLVENAIGAWKQKCPLLNIGMHKMEPEELAKTILASGVLYQLWKMTNEKVMNVDTKMYTDKTKYIPSRFIGKRGVNLRDEHSEQAKTLLEAYYAKEAKRNRGKEEMKRRRDNMMKRYKTKVASLELTEASSSKEYTRYQDDVELLRRAAQSLRETYRVEARRDDEDRKYQKTLQLKFADPETGLVMFDGNLLAAGREDGFDSLEDAEREIGKLKRMKVKENDVDAVALLGLVLEEMEEEDEREKSVWLSSPYVDREVKKKRPSTQSVCAAVAAKNDPHFPERTLEVEYPKRHRNKEMGNTDNIKEKFEIAEALASQLEKALKEIKEVKRPLQEADVAPVPDCELDGLLKEKKNPVSGLLPN</sequence>
<dbReference type="EMBL" id="LXWW01000053">
    <property type="protein sequence ID" value="OAO16969.1"/>
    <property type="molecule type" value="Genomic_DNA"/>
</dbReference>
<proteinExistence type="predicted"/>
<evidence type="ECO:0000313" key="5">
    <source>
        <dbReference type="Proteomes" id="UP000078348"/>
    </source>
</evidence>
<dbReference type="OrthoDB" id="10062286at2759"/>
<organism evidence="4 5">
    <name type="scientific">Blastocystis sp. subtype 1 (strain ATCC 50177 / NandII)</name>
    <dbReference type="NCBI Taxonomy" id="478820"/>
    <lineage>
        <taxon>Eukaryota</taxon>
        <taxon>Sar</taxon>
        <taxon>Stramenopiles</taxon>
        <taxon>Bigyra</taxon>
        <taxon>Opalozoa</taxon>
        <taxon>Opalinata</taxon>
        <taxon>Blastocystidae</taxon>
        <taxon>Blastocystis</taxon>
    </lineage>
</organism>
<evidence type="ECO:0000313" key="4">
    <source>
        <dbReference type="EMBL" id="OAO16969.1"/>
    </source>
</evidence>
<dbReference type="Pfam" id="PF13359">
    <property type="entry name" value="DDE_Tnp_4"/>
    <property type="match status" value="1"/>
</dbReference>
<evidence type="ECO:0000259" key="3">
    <source>
        <dbReference type="Pfam" id="PF13359"/>
    </source>
</evidence>
<gene>
    <name evidence="4" type="ORF">AV274_1323</name>
</gene>
<comment type="caution">
    <text evidence="4">The sequence shown here is derived from an EMBL/GenBank/DDBJ whole genome shotgun (WGS) entry which is preliminary data.</text>
</comment>
<comment type="cofactor">
    <cofactor evidence="1">
        <name>a divalent metal cation</name>
        <dbReference type="ChEBI" id="CHEBI:60240"/>
    </cofactor>
</comment>
<feature type="domain" description="DDE Tnp4" evidence="3">
    <location>
        <begin position="18"/>
        <end position="99"/>
    </location>
</feature>
<protein>
    <recommendedName>
        <fullName evidence="3">DDE Tnp4 domain-containing protein</fullName>
    </recommendedName>
</protein>
<evidence type="ECO:0000256" key="1">
    <source>
        <dbReference type="ARBA" id="ARBA00001968"/>
    </source>
</evidence>
<dbReference type="InterPro" id="IPR027806">
    <property type="entry name" value="HARBI1_dom"/>
</dbReference>
<name>A0A196SM42_BLAHN</name>
<dbReference type="AlphaFoldDB" id="A0A196SM42"/>
<dbReference type="Proteomes" id="UP000078348">
    <property type="component" value="Unassembled WGS sequence"/>
</dbReference>
<accession>A0A196SM42</accession>
<evidence type="ECO:0000256" key="2">
    <source>
        <dbReference type="ARBA" id="ARBA00022723"/>
    </source>
</evidence>